<feature type="transmembrane region" description="Helical" evidence="1">
    <location>
        <begin position="6"/>
        <end position="29"/>
    </location>
</feature>
<sequence>MTFHIMAWVMTVAGSLLGLRFIFGGAGMLREWGIEVSDGAVILFRRLGVVYLALGLVFFLARDAAPSDFRSAVCLVMAGAIAILGFLGLFEYLARRAGRGILIAAVGEWVLAALFIWVWWGGQ</sequence>
<dbReference type="AlphaFoldDB" id="A0A844XGJ8"/>
<keyword evidence="1" id="KW-0812">Transmembrane</keyword>
<accession>A0A844XGJ8</accession>
<dbReference type="EMBL" id="WUBR01000003">
    <property type="protein sequence ID" value="MWV28859.1"/>
    <property type="molecule type" value="Genomic_DNA"/>
</dbReference>
<feature type="transmembrane region" description="Helical" evidence="1">
    <location>
        <begin position="41"/>
        <end position="61"/>
    </location>
</feature>
<reference evidence="2 3" key="1">
    <citation type="submission" date="2019-12" db="EMBL/GenBank/DDBJ databases">
        <authorList>
            <person name="Lee S.D."/>
        </authorList>
    </citation>
    <scope>NUCLEOTIDE SEQUENCE [LARGE SCALE GENOMIC DNA]</scope>
    <source>
        <strain evidence="2 3">GH3-10</strain>
    </source>
</reference>
<proteinExistence type="predicted"/>
<gene>
    <name evidence="2" type="ORF">GRF63_13180</name>
</gene>
<dbReference type="Proteomes" id="UP000461409">
    <property type="component" value="Unassembled WGS sequence"/>
</dbReference>
<protein>
    <recommendedName>
        <fullName evidence="4">DUF4345 domain-containing protein</fullName>
    </recommendedName>
</protein>
<evidence type="ECO:0008006" key="4">
    <source>
        <dbReference type="Google" id="ProtNLM"/>
    </source>
</evidence>
<keyword evidence="3" id="KW-1185">Reference proteome</keyword>
<feature type="transmembrane region" description="Helical" evidence="1">
    <location>
        <begin position="101"/>
        <end position="120"/>
    </location>
</feature>
<name>A0A844XGJ8_9SPHN</name>
<evidence type="ECO:0000313" key="2">
    <source>
        <dbReference type="EMBL" id="MWV28859.1"/>
    </source>
</evidence>
<reference evidence="2 3" key="2">
    <citation type="submission" date="2020-02" db="EMBL/GenBank/DDBJ databases">
        <title>Erythrobacter dongmakensis sp. nov., isolated from a tidal mudflat.</title>
        <authorList>
            <person name="Kim I.S."/>
        </authorList>
    </citation>
    <scope>NUCLEOTIDE SEQUENCE [LARGE SCALE GENOMIC DNA]</scope>
    <source>
        <strain evidence="2 3">GH3-10</strain>
    </source>
</reference>
<organism evidence="2 3">
    <name type="scientific">Aurantiacibacter rhizosphaerae</name>
    <dbReference type="NCBI Taxonomy" id="2691582"/>
    <lineage>
        <taxon>Bacteria</taxon>
        <taxon>Pseudomonadati</taxon>
        <taxon>Pseudomonadota</taxon>
        <taxon>Alphaproteobacteria</taxon>
        <taxon>Sphingomonadales</taxon>
        <taxon>Erythrobacteraceae</taxon>
        <taxon>Aurantiacibacter</taxon>
    </lineage>
</organism>
<evidence type="ECO:0000313" key="3">
    <source>
        <dbReference type="Proteomes" id="UP000461409"/>
    </source>
</evidence>
<keyword evidence="1" id="KW-1133">Transmembrane helix</keyword>
<dbReference type="RefSeq" id="WP_160486513.1">
    <property type="nucleotide sequence ID" value="NZ_WUBR01000003.1"/>
</dbReference>
<comment type="caution">
    <text evidence="2">The sequence shown here is derived from an EMBL/GenBank/DDBJ whole genome shotgun (WGS) entry which is preliminary data.</text>
</comment>
<keyword evidence="1" id="KW-0472">Membrane</keyword>
<evidence type="ECO:0000256" key="1">
    <source>
        <dbReference type="SAM" id="Phobius"/>
    </source>
</evidence>
<feature type="transmembrane region" description="Helical" evidence="1">
    <location>
        <begin position="73"/>
        <end position="94"/>
    </location>
</feature>